<keyword evidence="1" id="KW-0472">Membrane</keyword>
<accession>A0ABQ7QG37</accession>
<evidence type="ECO:0000313" key="3">
    <source>
        <dbReference type="Proteomes" id="UP000823941"/>
    </source>
</evidence>
<dbReference type="EMBL" id="JAHIBW010000015">
    <property type="protein sequence ID" value="KAG7304167.1"/>
    <property type="molecule type" value="Genomic_DNA"/>
</dbReference>
<organism evidence="2 3">
    <name type="scientific">Plutella xylostella</name>
    <name type="common">Diamondback moth</name>
    <name type="synonym">Plutella maculipennis</name>
    <dbReference type="NCBI Taxonomy" id="51655"/>
    <lineage>
        <taxon>Eukaryota</taxon>
        <taxon>Metazoa</taxon>
        <taxon>Ecdysozoa</taxon>
        <taxon>Arthropoda</taxon>
        <taxon>Hexapoda</taxon>
        <taxon>Insecta</taxon>
        <taxon>Pterygota</taxon>
        <taxon>Neoptera</taxon>
        <taxon>Endopterygota</taxon>
        <taxon>Lepidoptera</taxon>
        <taxon>Glossata</taxon>
        <taxon>Ditrysia</taxon>
        <taxon>Yponomeutoidea</taxon>
        <taxon>Plutellidae</taxon>
        <taxon>Plutella</taxon>
    </lineage>
</organism>
<keyword evidence="1" id="KW-1133">Transmembrane helix</keyword>
<feature type="transmembrane region" description="Helical" evidence="1">
    <location>
        <begin position="47"/>
        <end position="66"/>
    </location>
</feature>
<sequence>MICINKYNVLPYLGKFNNDTYALNLLIYFTRCFTAAVFAMFCNGKLFITVMVANIVLLCCSVKISFLNKYNLSNHLESNNLQQNNNSSITINKGLCIPI</sequence>
<keyword evidence="3" id="KW-1185">Reference proteome</keyword>
<proteinExistence type="predicted"/>
<protein>
    <submittedName>
        <fullName evidence="2">Uncharacterized protein</fullName>
    </submittedName>
</protein>
<name>A0ABQ7QG37_PLUXY</name>
<evidence type="ECO:0000313" key="2">
    <source>
        <dbReference type="EMBL" id="KAG7304167.1"/>
    </source>
</evidence>
<comment type="caution">
    <text evidence="2">The sequence shown here is derived from an EMBL/GenBank/DDBJ whole genome shotgun (WGS) entry which is preliminary data.</text>
</comment>
<reference evidence="2 3" key="1">
    <citation type="submission" date="2021-06" db="EMBL/GenBank/DDBJ databases">
        <title>A haploid diamondback moth (Plutella xylostella L.) genome assembly resolves 31 chromosomes and identifies a diamide resistance mutation.</title>
        <authorList>
            <person name="Ward C.M."/>
            <person name="Perry K.D."/>
            <person name="Baker G."/>
            <person name="Powis K."/>
            <person name="Heckel D.G."/>
            <person name="Baxter S.W."/>
        </authorList>
    </citation>
    <scope>NUCLEOTIDE SEQUENCE [LARGE SCALE GENOMIC DNA]</scope>
    <source>
        <strain evidence="2 3">LV</strain>
        <tissue evidence="2">Single pupa</tissue>
    </source>
</reference>
<feature type="transmembrane region" description="Helical" evidence="1">
    <location>
        <begin position="21"/>
        <end position="41"/>
    </location>
</feature>
<dbReference type="Proteomes" id="UP000823941">
    <property type="component" value="Chromosome 15"/>
</dbReference>
<gene>
    <name evidence="2" type="ORF">JYU34_011102</name>
</gene>
<evidence type="ECO:0000256" key="1">
    <source>
        <dbReference type="SAM" id="Phobius"/>
    </source>
</evidence>
<keyword evidence="1" id="KW-0812">Transmembrane</keyword>